<dbReference type="Proteomes" id="UP000037836">
    <property type="component" value="Unassembled WGS sequence"/>
</dbReference>
<dbReference type="EMBL" id="LGLO01000045">
    <property type="protein sequence ID" value="KPC45092.1"/>
    <property type="molecule type" value="Genomic_DNA"/>
</dbReference>
<comment type="caution">
    <text evidence="1">The sequence shown here is derived from an EMBL/GenBank/DDBJ whole genome shotgun (WGS) entry which is preliminary data.</text>
</comment>
<sequence length="37" mass="4355">MECIVIEGPFWHPKVHVFTSEQEAKDGWRELINELDA</sequence>
<accession>A0ABR5LEU6</accession>
<evidence type="ECO:0000313" key="2">
    <source>
        <dbReference type="Proteomes" id="UP000037836"/>
    </source>
</evidence>
<protein>
    <submittedName>
        <fullName evidence="1">Uncharacterized protein</fullName>
    </submittedName>
</protein>
<gene>
    <name evidence="1" type="ORF">AC496_2032</name>
</gene>
<keyword evidence="2" id="KW-1185">Reference proteome</keyword>
<organism evidence="1 2">
    <name type="scientific">Pseudomonas savastanoi pv. glycinea</name>
    <name type="common">Pseudomonas syringae pv. glycinea</name>
    <dbReference type="NCBI Taxonomy" id="318"/>
    <lineage>
        <taxon>Bacteria</taxon>
        <taxon>Pseudomonadati</taxon>
        <taxon>Pseudomonadota</taxon>
        <taxon>Gammaproteobacteria</taxon>
        <taxon>Pseudomonadales</taxon>
        <taxon>Pseudomonadaceae</taxon>
        <taxon>Pseudomonas</taxon>
    </lineage>
</organism>
<name>A0ABR5LEU6_PSESG</name>
<reference evidence="1 2" key="1">
    <citation type="submission" date="2015-10" db="EMBL/GenBank/DDBJ databases">
        <title>Comparative genomics and high-throughput reverse genetic screens identify a new phytobacterial MAMP and an Arabidopsis receptor required for immune elicitation.</title>
        <authorList>
            <person name="Mott G.A."/>
            <person name="Thakur S."/>
            <person name="Wang P.W."/>
            <person name="Desveaux D."/>
            <person name="Guttman D.S."/>
        </authorList>
    </citation>
    <scope>NUCLEOTIDE SEQUENCE [LARGE SCALE GENOMIC DNA]</scope>
    <source>
        <strain evidence="1 2">BR1</strain>
    </source>
</reference>
<proteinExistence type="predicted"/>
<evidence type="ECO:0000313" key="1">
    <source>
        <dbReference type="EMBL" id="KPC45092.1"/>
    </source>
</evidence>